<dbReference type="EMBL" id="VSWC01000144">
    <property type="protein sequence ID" value="KAA1078055.1"/>
    <property type="molecule type" value="Genomic_DNA"/>
</dbReference>
<reference evidence="1 2" key="1">
    <citation type="submission" date="2019-05" db="EMBL/GenBank/DDBJ databases">
        <title>Emergence of the Ug99 lineage of the wheat stem rust pathogen through somatic hybridization.</title>
        <authorList>
            <person name="Li F."/>
            <person name="Upadhyaya N.M."/>
            <person name="Sperschneider J."/>
            <person name="Matny O."/>
            <person name="Nguyen-Phuc H."/>
            <person name="Mago R."/>
            <person name="Raley C."/>
            <person name="Miller M.E."/>
            <person name="Silverstein K.A.T."/>
            <person name="Henningsen E."/>
            <person name="Hirsch C.D."/>
            <person name="Visser B."/>
            <person name="Pretorius Z.A."/>
            <person name="Steffenson B.J."/>
            <person name="Schwessinger B."/>
            <person name="Dodds P.N."/>
            <person name="Figueroa M."/>
        </authorList>
    </citation>
    <scope>NUCLEOTIDE SEQUENCE [LARGE SCALE GENOMIC DNA]</scope>
    <source>
        <strain evidence="1">21-0</strain>
    </source>
</reference>
<keyword evidence="2" id="KW-1185">Reference proteome</keyword>
<evidence type="ECO:0000313" key="1">
    <source>
        <dbReference type="EMBL" id="KAA1078055.1"/>
    </source>
</evidence>
<dbReference type="AlphaFoldDB" id="A0A5B0MMC8"/>
<protein>
    <submittedName>
        <fullName evidence="1">Uncharacterized protein</fullName>
    </submittedName>
</protein>
<evidence type="ECO:0000313" key="2">
    <source>
        <dbReference type="Proteomes" id="UP000324748"/>
    </source>
</evidence>
<comment type="caution">
    <text evidence="1">The sequence shown here is derived from an EMBL/GenBank/DDBJ whole genome shotgun (WGS) entry which is preliminary data.</text>
</comment>
<gene>
    <name evidence="1" type="ORF">PGT21_027792</name>
</gene>
<dbReference type="Proteomes" id="UP000324748">
    <property type="component" value="Unassembled WGS sequence"/>
</dbReference>
<proteinExistence type="predicted"/>
<name>A0A5B0MMC8_PUCGR</name>
<accession>A0A5B0MMC8</accession>
<sequence length="204" mass="23658">MSGNEKDDTKEEKDRTTGSRMMVSKSSLFTSVFAFCEYFLHLKTEEIPSIFSRPCDLSYRCWTWSLPIPFSSFRLFEQLDWKRNHFNLLTKLGQTATIKFQAGVANPRPDLLLSVGRRRRIRLQDTRVESKQALNSDLIESRYRAVRPFTLQARHHVHWRVSRNELDSDILHSKLSGQSRRLFHSGGATAVSDKTPIIYSLPPL</sequence>
<organism evidence="1 2">
    <name type="scientific">Puccinia graminis f. sp. tritici</name>
    <dbReference type="NCBI Taxonomy" id="56615"/>
    <lineage>
        <taxon>Eukaryota</taxon>
        <taxon>Fungi</taxon>
        <taxon>Dikarya</taxon>
        <taxon>Basidiomycota</taxon>
        <taxon>Pucciniomycotina</taxon>
        <taxon>Pucciniomycetes</taxon>
        <taxon>Pucciniales</taxon>
        <taxon>Pucciniaceae</taxon>
        <taxon>Puccinia</taxon>
    </lineage>
</organism>